<comment type="caution">
    <text evidence="1">The sequence shown here is derived from an EMBL/GenBank/DDBJ whole genome shotgun (WGS) entry which is preliminary data.</text>
</comment>
<reference evidence="1" key="1">
    <citation type="journal article" date="2015" name="Nature">
        <title>Complex archaea that bridge the gap between prokaryotes and eukaryotes.</title>
        <authorList>
            <person name="Spang A."/>
            <person name="Saw J.H."/>
            <person name="Jorgensen S.L."/>
            <person name="Zaremba-Niedzwiedzka K."/>
            <person name="Martijn J."/>
            <person name="Lind A.E."/>
            <person name="van Eijk R."/>
            <person name="Schleper C."/>
            <person name="Guy L."/>
            <person name="Ettema T.J."/>
        </authorList>
    </citation>
    <scope>NUCLEOTIDE SEQUENCE</scope>
</reference>
<evidence type="ECO:0000313" key="1">
    <source>
        <dbReference type="EMBL" id="KKL90886.1"/>
    </source>
</evidence>
<sequence>FGIVVGPTWLTMPGNVKELVKCKEERMTEDQQLIEVLRGLLNKPVKGGFSILREAITNPNNYPYKDGEVYYRLGGKWLPVKTTKDDTYTQYKYCGHSVNDYCRCKDRNRDRLRSNTVQLNNIVVELKKIVEMPACQPFRGTGRHATDIITDTINGLSIAKGLKKIR</sequence>
<gene>
    <name evidence="1" type="ORF">LCGC14_1900260</name>
</gene>
<protein>
    <submittedName>
        <fullName evidence="1">Uncharacterized protein</fullName>
    </submittedName>
</protein>
<name>A0A0F9GK74_9ZZZZ</name>
<dbReference type="AlphaFoldDB" id="A0A0F9GK74"/>
<dbReference type="EMBL" id="LAZR01019888">
    <property type="protein sequence ID" value="KKL90886.1"/>
    <property type="molecule type" value="Genomic_DNA"/>
</dbReference>
<proteinExistence type="predicted"/>
<accession>A0A0F9GK74</accession>
<feature type="non-terminal residue" evidence="1">
    <location>
        <position position="1"/>
    </location>
</feature>
<organism evidence="1">
    <name type="scientific">marine sediment metagenome</name>
    <dbReference type="NCBI Taxonomy" id="412755"/>
    <lineage>
        <taxon>unclassified sequences</taxon>
        <taxon>metagenomes</taxon>
        <taxon>ecological metagenomes</taxon>
    </lineage>
</organism>